<organism evidence="1 2">
    <name type="scientific">Stegodyphus mimosarum</name>
    <name type="common">African social velvet spider</name>
    <dbReference type="NCBI Taxonomy" id="407821"/>
    <lineage>
        <taxon>Eukaryota</taxon>
        <taxon>Metazoa</taxon>
        <taxon>Ecdysozoa</taxon>
        <taxon>Arthropoda</taxon>
        <taxon>Chelicerata</taxon>
        <taxon>Arachnida</taxon>
        <taxon>Araneae</taxon>
        <taxon>Araneomorphae</taxon>
        <taxon>Entelegynae</taxon>
        <taxon>Eresoidea</taxon>
        <taxon>Eresidae</taxon>
        <taxon>Stegodyphus</taxon>
    </lineage>
</organism>
<accession>A0A087UDR4</accession>
<dbReference type="Proteomes" id="UP000054359">
    <property type="component" value="Unassembled WGS sequence"/>
</dbReference>
<name>A0A087UDR4_STEMI</name>
<reference evidence="1 2" key="1">
    <citation type="submission" date="2013-11" db="EMBL/GenBank/DDBJ databases">
        <title>Genome sequencing of Stegodyphus mimosarum.</title>
        <authorList>
            <person name="Bechsgaard J."/>
        </authorList>
    </citation>
    <scope>NUCLEOTIDE SEQUENCE [LARGE SCALE GENOMIC DNA]</scope>
</reference>
<feature type="non-terminal residue" evidence="1">
    <location>
        <position position="57"/>
    </location>
</feature>
<gene>
    <name evidence="1" type="ORF">X975_25310</name>
</gene>
<keyword evidence="2" id="KW-1185">Reference proteome</keyword>
<evidence type="ECO:0000313" key="2">
    <source>
        <dbReference type="Proteomes" id="UP000054359"/>
    </source>
</evidence>
<sequence length="57" mass="6201">MSSSIPSKFNLMIGTNASSIVRMLFTSHCSFNKSTKDVKKSNRSMWIGATQSVSISA</sequence>
<evidence type="ECO:0000313" key="1">
    <source>
        <dbReference type="EMBL" id="KFM75503.1"/>
    </source>
</evidence>
<dbReference type="EMBL" id="KK119373">
    <property type="protein sequence ID" value="KFM75503.1"/>
    <property type="molecule type" value="Genomic_DNA"/>
</dbReference>
<proteinExistence type="predicted"/>
<dbReference type="AlphaFoldDB" id="A0A087UDR4"/>
<protein>
    <submittedName>
        <fullName evidence="1">Uncharacterized protein</fullName>
    </submittedName>
</protein>